<accession>A0A229W1A3</accession>
<reference evidence="1 2" key="1">
    <citation type="submission" date="2017-05" db="EMBL/GenBank/DDBJ databases">
        <title>Bifidobacterium vansinderenii sp. nov.</title>
        <authorList>
            <person name="Lugli G.A."/>
            <person name="Duranti S."/>
            <person name="Mangifesta M."/>
        </authorList>
    </citation>
    <scope>NUCLEOTIDE SEQUENCE [LARGE SCALE GENOMIC DNA]</scope>
    <source>
        <strain evidence="1 2">Tam10B</strain>
    </source>
</reference>
<keyword evidence="2" id="KW-1185">Reference proteome</keyword>
<dbReference type="Proteomes" id="UP000215433">
    <property type="component" value="Unassembled WGS sequence"/>
</dbReference>
<protein>
    <submittedName>
        <fullName evidence="1">Uncharacterized protein</fullName>
    </submittedName>
</protein>
<dbReference type="EMBL" id="NEWD01000002">
    <property type="protein sequence ID" value="OXN01641.1"/>
    <property type="molecule type" value="Genomic_DNA"/>
</dbReference>
<dbReference type="AlphaFoldDB" id="A0A229W1A3"/>
<name>A0A229W1A3_9BIFI</name>
<evidence type="ECO:0000313" key="2">
    <source>
        <dbReference type="Proteomes" id="UP000215433"/>
    </source>
</evidence>
<evidence type="ECO:0000313" key="1">
    <source>
        <dbReference type="EMBL" id="OXN01641.1"/>
    </source>
</evidence>
<organism evidence="1 2">
    <name type="scientific">Bifidobacterium vansinderenii</name>
    <dbReference type="NCBI Taxonomy" id="1984871"/>
    <lineage>
        <taxon>Bacteria</taxon>
        <taxon>Bacillati</taxon>
        <taxon>Actinomycetota</taxon>
        <taxon>Actinomycetes</taxon>
        <taxon>Bifidobacteriales</taxon>
        <taxon>Bifidobacteriaceae</taxon>
        <taxon>Bifidobacterium</taxon>
    </lineage>
</organism>
<comment type="caution">
    <text evidence="1">The sequence shown here is derived from an EMBL/GenBank/DDBJ whole genome shotgun (WGS) entry which is preliminary data.</text>
</comment>
<proteinExistence type="predicted"/>
<gene>
    <name evidence="1" type="ORF">Tam10B_0083</name>
</gene>
<dbReference type="RefSeq" id="WP_093959310.1">
    <property type="nucleotide sequence ID" value="NZ_NEWD01000002.1"/>
</dbReference>
<dbReference type="OrthoDB" id="3240550at2"/>
<sequence>MSIFTTEDEEISYSSIIHDYAHAWATDPDDIELRRHRIITWLANRDRKLLKAAAAQAWEKGVQYGMNVVRTAANSARVGPISENPYIMEENQ</sequence>